<protein>
    <submittedName>
        <fullName evidence="1">Uncharacterized protein</fullName>
    </submittedName>
</protein>
<proteinExistence type="predicted"/>
<dbReference type="EMBL" id="KR029596">
    <property type="protein sequence ID" value="AKH47561.1"/>
    <property type="molecule type" value="Genomic_DNA"/>
</dbReference>
<reference evidence="1" key="1">
    <citation type="journal article" date="2015" name="Front. Microbiol.">
        <title>Combining genomic sequencing methods to explore viral diversity and reveal potential virus-host interactions.</title>
        <authorList>
            <person name="Chow C.E."/>
            <person name="Winget D.M."/>
            <person name="White R.A.III."/>
            <person name="Hallam S.J."/>
            <person name="Suttle C.A."/>
        </authorList>
    </citation>
    <scope>NUCLEOTIDE SEQUENCE</scope>
    <source>
        <strain evidence="1">Oxic1_1</strain>
    </source>
</reference>
<organism evidence="1">
    <name type="scientific">uncultured marine virus</name>
    <dbReference type="NCBI Taxonomy" id="186617"/>
    <lineage>
        <taxon>Viruses</taxon>
        <taxon>environmental samples</taxon>
    </lineage>
</organism>
<name>A0A0F7L914_9VIRU</name>
<sequence length="52" mass="5804">MPSSFLLLVGTSLVPMRRVRSSGLRSVMIHRLIFGLRVMSGCFLFLKGSSYV</sequence>
<evidence type="ECO:0000313" key="1">
    <source>
        <dbReference type="EMBL" id="AKH47561.1"/>
    </source>
</evidence>
<accession>A0A0F7L914</accession>
<reference evidence="1" key="2">
    <citation type="submission" date="2015-03" db="EMBL/GenBank/DDBJ databases">
        <authorList>
            <person name="Chow C.-E.T."/>
            <person name="Winget D.M."/>
            <person name="White R.A.III."/>
            <person name="Hallam S.J."/>
            <person name="Suttle C.A."/>
        </authorList>
    </citation>
    <scope>NUCLEOTIDE SEQUENCE</scope>
    <source>
        <strain evidence="1">Oxic1_1</strain>
    </source>
</reference>